<dbReference type="EMBL" id="JAAGSC010000040">
    <property type="protein sequence ID" value="NDY95686.1"/>
    <property type="molecule type" value="Genomic_DNA"/>
</dbReference>
<feature type="transmembrane region" description="Helical" evidence="1">
    <location>
        <begin position="7"/>
        <end position="25"/>
    </location>
</feature>
<feature type="transmembrane region" description="Helical" evidence="1">
    <location>
        <begin position="45"/>
        <end position="69"/>
    </location>
</feature>
<dbReference type="AlphaFoldDB" id="A0A845V382"/>
<reference evidence="2 3" key="1">
    <citation type="submission" date="2020-02" db="EMBL/GenBank/DDBJ databases">
        <authorList>
            <person name="Zhang X.-Y."/>
        </authorList>
    </citation>
    <scope>NUCLEOTIDE SEQUENCE [LARGE SCALE GENOMIC DNA]</scope>
    <source>
        <strain evidence="2 3">C33</strain>
    </source>
</reference>
<gene>
    <name evidence="2" type="ORF">G3I74_08105</name>
</gene>
<keyword evidence="3" id="KW-1185">Reference proteome</keyword>
<organism evidence="2 3">
    <name type="scientific">Wenzhouxiangella limi</name>
    <dbReference type="NCBI Taxonomy" id="2707351"/>
    <lineage>
        <taxon>Bacteria</taxon>
        <taxon>Pseudomonadati</taxon>
        <taxon>Pseudomonadota</taxon>
        <taxon>Gammaproteobacteria</taxon>
        <taxon>Chromatiales</taxon>
        <taxon>Wenzhouxiangellaceae</taxon>
        <taxon>Wenzhouxiangella</taxon>
    </lineage>
</organism>
<comment type="caution">
    <text evidence="2">The sequence shown here is derived from an EMBL/GenBank/DDBJ whole genome shotgun (WGS) entry which is preliminary data.</text>
</comment>
<dbReference type="RefSeq" id="WP_164211078.1">
    <property type="nucleotide sequence ID" value="NZ_JAAGSC010000040.1"/>
</dbReference>
<evidence type="ECO:0000313" key="2">
    <source>
        <dbReference type="EMBL" id="NDY95686.1"/>
    </source>
</evidence>
<proteinExistence type="predicted"/>
<accession>A0A845V382</accession>
<evidence type="ECO:0000313" key="3">
    <source>
        <dbReference type="Proteomes" id="UP000484885"/>
    </source>
</evidence>
<protein>
    <recommendedName>
        <fullName evidence="4">DoxX family protein</fullName>
    </recommendedName>
</protein>
<evidence type="ECO:0000256" key="1">
    <source>
        <dbReference type="SAM" id="Phobius"/>
    </source>
</evidence>
<dbReference type="Proteomes" id="UP000484885">
    <property type="component" value="Unassembled WGS sequence"/>
</dbReference>
<name>A0A845V382_9GAMM</name>
<keyword evidence="1" id="KW-1133">Transmembrane helix</keyword>
<evidence type="ECO:0008006" key="4">
    <source>
        <dbReference type="Google" id="ProtNLM"/>
    </source>
</evidence>
<keyword evidence="1" id="KW-0472">Membrane</keyword>
<keyword evidence="1" id="KW-0812">Transmembrane</keyword>
<sequence>MNDRLPLSLFLLRVSVFLVMAMWSLDKILAPDHAAAVFESFYSISGMSAGLLLLAAIPMLAACGALFLLRDEDRMLMLGS</sequence>